<dbReference type="PIRSF" id="PIRSF002741">
    <property type="entry name" value="MppA"/>
    <property type="match status" value="1"/>
</dbReference>
<dbReference type="Pfam" id="PF00496">
    <property type="entry name" value="SBP_bac_5"/>
    <property type="match status" value="1"/>
</dbReference>
<evidence type="ECO:0000256" key="3">
    <source>
        <dbReference type="ARBA" id="ARBA00022729"/>
    </source>
</evidence>
<dbReference type="CDD" id="cd08512">
    <property type="entry name" value="PBP2_NikA_DppA_OppA_like_7"/>
    <property type="match status" value="1"/>
</dbReference>
<gene>
    <name evidence="5" type="ORF">GCM10023081_36400</name>
</gene>
<organism evidence="5 6">
    <name type="scientific">Arthrobacter ginkgonis</name>
    <dbReference type="NCBI Taxonomy" id="1630594"/>
    <lineage>
        <taxon>Bacteria</taxon>
        <taxon>Bacillati</taxon>
        <taxon>Actinomycetota</taxon>
        <taxon>Actinomycetes</taxon>
        <taxon>Micrococcales</taxon>
        <taxon>Micrococcaceae</taxon>
        <taxon>Arthrobacter</taxon>
    </lineage>
</organism>
<dbReference type="PANTHER" id="PTHR30290">
    <property type="entry name" value="PERIPLASMIC BINDING COMPONENT OF ABC TRANSPORTER"/>
    <property type="match status" value="1"/>
</dbReference>
<dbReference type="InterPro" id="IPR000914">
    <property type="entry name" value="SBP_5_dom"/>
</dbReference>
<dbReference type="InterPro" id="IPR039424">
    <property type="entry name" value="SBP_5"/>
</dbReference>
<name>A0ABP7CWG3_9MICC</name>
<proteinExistence type="inferred from homology"/>
<keyword evidence="6" id="KW-1185">Reference proteome</keyword>
<evidence type="ECO:0000259" key="4">
    <source>
        <dbReference type="Pfam" id="PF00496"/>
    </source>
</evidence>
<dbReference type="EMBL" id="BAABEO010000024">
    <property type="protein sequence ID" value="GAA3695975.1"/>
    <property type="molecule type" value="Genomic_DNA"/>
</dbReference>
<evidence type="ECO:0000313" key="6">
    <source>
        <dbReference type="Proteomes" id="UP001500752"/>
    </source>
</evidence>
<evidence type="ECO:0000313" key="5">
    <source>
        <dbReference type="EMBL" id="GAA3695975.1"/>
    </source>
</evidence>
<keyword evidence="2" id="KW-0813">Transport</keyword>
<evidence type="ECO:0000256" key="1">
    <source>
        <dbReference type="ARBA" id="ARBA00005695"/>
    </source>
</evidence>
<dbReference type="SUPFAM" id="SSF53850">
    <property type="entry name" value="Periplasmic binding protein-like II"/>
    <property type="match status" value="1"/>
</dbReference>
<sequence>MIGTRLMAETLDPQQASNATNEFYNAPVYNTLVTFNAQGELAPELAVEWEIAKDAKSLTLKLRDGVTFHSGNPFTADDVVYTLERAKKVGTGVAAFIAGVESATAQDDSTVTIKLRETNLDAINALSMVYILDSALVKQHEGNDNAQQWLANNDAGSGAFAMKAFKPSQQVSLARFDGYWEPLAGRPSVLEMRMIPEASAVRDELQAGGIDIGYEIAAADKPLFESSDKYQVVTIPGPIQTYVNLNMKGKWTSDPRVREALQLSYDYQGHLDTILHGRGKFATGLASDTVRCRAELPALHQDLERAKSLIKEAGAEGATLTLAYQTGPVEHNMAGTVLQSSLREIGLNVEIKNVTFPQYLEMLSSPETVPDLGIAWDFAAYPSVGPMLQRAWHSSAIGQTNASQYSNAQVDALLDASAESVDAQQACDDLVEAQKLIAADRPTLYVANRAIQIIADKRVTGIQFMPTSQVFDASLIELAK</sequence>
<dbReference type="Gene3D" id="3.10.105.10">
    <property type="entry name" value="Dipeptide-binding Protein, Domain 3"/>
    <property type="match status" value="1"/>
</dbReference>
<dbReference type="PANTHER" id="PTHR30290:SF9">
    <property type="entry name" value="OLIGOPEPTIDE-BINDING PROTEIN APPA"/>
    <property type="match status" value="1"/>
</dbReference>
<keyword evidence="3" id="KW-0732">Signal</keyword>
<dbReference type="InterPro" id="IPR030678">
    <property type="entry name" value="Peptide/Ni-bd"/>
</dbReference>
<reference evidence="6" key="1">
    <citation type="journal article" date="2019" name="Int. J. Syst. Evol. Microbiol.">
        <title>The Global Catalogue of Microorganisms (GCM) 10K type strain sequencing project: providing services to taxonomists for standard genome sequencing and annotation.</title>
        <authorList>
            <consortium name="The Broad Institute Genomics Platform"/>
            <consortium name="The Broad Institute Genome Sequencing Center for Infectious Disease"/>
            <person name="Wu L."/>
            <person name="Ma J."/>
        </authorList>
    </citation>
    <scope>NUCLEOTIDE SEQUENCE [LARGE SCALE GENOMIC DNA]</scope>
    <source>
        <strain evidence="6">JCM 30742</strain>
    </source>
</reference>
<comment type="similarity">
    <text evidence="1">Belongs to the bacterial solute-binding protein 5 family.</text>
</comment>
<dbReference type="Gene3D" id="3.40.190.10">
    <property type="entry name" value="Periplasmic binding protein-like II"/>
    <property type="match status" value="1"/>
</dbReference>
<comment type="caution">
    <text evidence="5">The sequence shown here is derived from an EMBL/GenBank/DDBJ whole genome shotgun (WGS) entry which is preliminary data.</text>
</comment>
<dbReference type="Proteomes" id="UP001500752">
    <property type="component" value="Unassembled WGS sequence"/>
</dbReference>
<protein>
    <recommendedName>
        <fullName evidence="4">Solute-binding protein family 5 domain-containing protein</fullName>
    </recommendedName>
</protein>
<dbReference type="Gene3D" id="3.90.76.10">
    <property type="entry name" value="Dipeptide-binding Protein, Domain 1"/>
    <property type="match status" value="1"/>
</dbReference>
<evidence type="ECO:0000256" key="2">
    <source>
        <dbReference type="ARBA" id="ARBA00022448"/>
    </source>
</evidence>
<feature type="domain" description="Solute-binding protein family 5" evidence="4">
    <location>
        <begin position="40"/>
        <end position="397"/>
    </location>
</feature>
<accession>A0ABP7CWG3</accession>